<dbReference type="AlphaFoldDB" id="A0A6I2QZR0"/>
<evidence type="ECO:0000313" key="3">
    <source>
        <dbReference type="EMBL" id="MSB19784.1"/>
    </source>
</evidence>
<dbReference type="Proteomes" id="UP000434475">
    <property type="component" value="Unassembled WGS sequence"/>
</dbReference>
<dbReference type="Pfam" id="PF00395">
    <property type="entry name" value="SLH"/>
    <property type="match status" value="1"/>
</dbReference>
<gene>
    <name evidence="3" type="ORF">GKE97_09655</name>
</gene>
<comment type="caution">
    <text evidence="3">The sequence shown here is derived from an EMBL/GenBank/DDBJ whole genome shotgun (WGS) entry which is preliminary data.</text>
</comment>
<feature type="domain" description="SLH" evidence="2">
    <location>
        <begin position="11"/>
        <end position="68"/>
    </location>
</feature>
<evidence type="ECO:0000259" key="2">
    <source>
        <dbReference type="PROSITE" id="PS51272"/>
    </source>
</evidence>
<name>A0A6I2QZR0_FLAPL</name>
<feature type="non-terminal residue" evidence="3">
    <location>
        <position position="1"/>
    </location>
</feature>
<dbReference type="RefSeq" id="WP_192936021.1">
    <property type="nucleotide sequence ID" value="NZ_JADMVA010000038.1"/>
</dbReference>
<reference evidence="3 4" key="1">
    <citation type="journal article" date="2019" name="Nat. Med.">
        <title>A library of human gut bacterial isolates paired with longitudinal multiomics data enables mechanistic microbiome research.</title>
        <authorList>
            <person name="Poyet M."/>
            <person name="Groussin M."/>
            <person name="Gibbons S.M."/>
            <person name="Avila-Pacheco J."/>
            <person name="Jiang X."/>
            <person name="Kearney S.M."/>
            <person name="Perrotta A.R."/>
            <person name="Berdy B."/>
            <person name="Zhao S."/>
            <person name="Lieberman T.D."/>
            <person name="Swanson P.K."/>
            <person name="Smith M."/>
            <person name="Roesemann S."/>
            <person name="Alexander J.E."/>
            <person name="Rich S.A."/>
            <person name="Livny J."/>
            <person name="Vlamakis H."/>
            <person name="Clish C."/>
            <person name="Bullock K."/>
            <person name="Deik A."/>
            <person name="Scott J."/>
            <person name="Pierce K.A."/>
            <person name="Xavier R.J."/>
            <person name="Alm E.J."/>
        </authorList>
    </citation>
    <scope>NUCLEOTIDE SEQUENCE [LARGE SCALE GENOMIC DNA]</scope>
    <source>
        <strain evidence="3 4">BIOML-A2</strain>
    </source>
</reference>
<dbReference type="PROSITE" id="PS51272">
    <property type="entry name" value="SLH"/>
    <property type="match status" value="1"/>
</dbReference>
<evidence type="ECO:0000256" key="1">
    <source>
        <dbReference type="ARBA" id="ARBA00022737"/>
    </source>
</evidence>
<dbReference type="InterPro" id="IPR001119">
    <property type="entry name" value="SLH_dom"/>
</dbReference>
<protein>
    <recommendedName>
        <fullName evidence="2">SLH domain-containing protein</fullName>
    </recommendedName>
</protein>
<organism evidence="3 4">
    <name type="scientific">Flavonifractor plautii</name>
    <name type="common">Fusobacterium plautii</name>
    <dbReference type="NCBI Taxonomy" id="292800"/>
    <lineage>
        <taxon>Bacteria</taxon>
        <taxon>Bacillati</taxon>
        <taxon>Bacillota</taxon>
        <taxon>Clostridia</taxon>
        <taxon>Eubacteriales</taxon>
        <taxon>Oscillospiraceae</taxon>
        <taxon>Flavonifractor</taxon>
    </lineage>
</organism>
<proteinExistence type="predicted"/>
<sequence length="68" mass="7161">GYDTTQGGMAVREFSDSASISDWAQEAMAWAVNAQVLSGKGNGVLDPQGTATRAEVAQMLMNFVEHVG</sequence>
<dbReference type="EMBL" id="WKPR01000008">
    <property type="protein sequence ID" value="MSB19784.1"/>
    <property type="molecule type" value="Genomic_DNA"/>
</dbReference>
<accession>A0A6I2QZR0</accession>
<evidence type="ECO:0000313" key="4">
    <source>
        <dbReference type="Proteomes" id="UP000434475"/>
    </source>
</evidence>
<keyword evidence="1" id="KW-0677">Repeat</keyword>